<protein>
    <submittedName>
        <fullName evidence="2">Uncharacterized protein</fullName>
    </submittedName>
</protein>
<accession>V4HUA4</accession>
<organism evidence="2 3">
    <name type="scientific">Pseudoalteromonas luteoviolacea (strain 2ta16)</name>
    <dbReference type="NCBI Taxonomy" id="1353533"/>
    <lineage>
        <taxon>Bacteria</taxon>
        <taxon>Pseudomonadati</taxon>
        <taxon>Pseudomonadota</taxon>
        <taxon>Gammaproteobacteria</taxon>
        <taxon>Alteromonadales</taxon>
        <taxon>Pseudoalteromonadaceae</taxon>
        <taxon>Pseudoalteromonas</taxon>
    </lineage>
</organism>
<evidence type="ECO:0000256" key="1">
    <source>
        <dbReference type="SAM" id="Phobius"/>
    </source>
</evidence>
<dbReference type="RefSeq" id="WP_023401101.1">
    <property type="nucleotide sequence ID" value="NZ_AUSV01000113.1"/>
</dbReference>
<dbReference type="EMBL" id="AUSV01000113">
    <property type="protein sequence ID" value="ESP91499.1"/>
    <property type="molecule type" value="Genomic_DNA"/>
</dbReference>
<dbReference type="PATRIC" id="fig|1353533.3.peg.4254"/>
<sequence>MSKKVKYIISFCLLVAIVIKFGPILWGIYLIDKSKSEAGGDKVFTGLVTVTFKKVTSKPSNQFDLGFLSIGLPDGFVDDKLDEFKPTMHSFSAEAETEESITISDMSLEDMHTGYLVSSLKRGNTVGIDFINSELGLFLTLTNLKPDKVNVLSSLLEVSQMVVLLKLRSIFIYGKEKEFYYFRVDDHLEAIQLVEKQDKGRILLFHNKNWLAEIYYQSLTQESLDVLLSNIQVK</sequence>
<evidence type="ECO:0000313" key="3">
    <source>
        <dbReference type="Proteomes" id="UP000017820"/>
    </source>
</evidence>
<evidence type="ECO:0000313" key="2">
    <source>
        <dbReference type="EMBL" id="ESP91499.1"/>
    </source>
</evidence>
<dbReference type="GeneID" id="29919819"/>
<keyword evidence="1" id="KW-0812">Transmembrane</keyword>
<dbReference type="Proteomes" id="UP000017820">
    <property type="component" value="Unassembled WGS sequence"/>
</dbReference>
<feature type="transmembrane region" description="Helical" evidence="1">
    <location>
        <begin position="7"/>
        <end position="29"/>
    </location>
</feature>
<proteinExistence type="predicted"/>
<gene>
    <name evidence="2" type="ORF">PL2TA16_00298</name>
</gene>
<name>V4HUA4_PSEL2</name>
<keyword evidence="1" id="KW-1133">Transmembrane helix</keyword>
<dbReference type="AlphaFoldDB" id="V4HUA4"/>
<keyword evidence="1" id="KW-0472">Membrane</keyword>
<comment type="caution">
    <text evidence="2">The sequence shown here is derived from an EMBL/GenBank/DDBJ whole genome shotgun (WGS) entry which is preliminary data.</text>
</comment>
<reference evidence="2 3" key="1">
    <citation type="submission" date="2013-07" db="EMBL/GenBank/DDBJ databases">
        <title>Draft genome sequence of Pseudoalteromonas luteoviolacea 2ta16.</title>
        <authorList>
            <person name="Allen E.E."/>
            <person name="Azam F."/>
            <person name="Podell S."/>
        </authorList>
    </citation>
    <scope>NUCLEOTIDE SEQUENCE [LARGE SCALE GENOMIC DNA]</scope>
    <source>
        <strain evidence="2 3">2ta16</strain>
    </source>
</reference>